<evidence type="ECO:0000256" key="1">
    <source>
        <dbReference type="SAM" id="MobiDB-lite"/>
    </source>
</evidence>
<evidence type="ECO:0000313" key="3">
    <source>
        <dbReference type="Proteomes" id="UP000366945"/>
    </source>
</evidence>
<protein>
    <submittedName>
        <fullName evidence="2">Uncharacterized protein</fullName>
    </submittedName>
</protein>
<accession>A0A5E4V8J3</accession>
<evidence type="ECO:0000313" key="2">
    <source>
        <dbReference type="EMBL" id="VVE08518.1"/>
    </source>
</evidence>
<feature type="compositionally biased region" description="Basic residues" evidence="1">
    <location>
        <begin position="36"/>
        <end position="52"/>
    </location>
</feature>
<feature type="region of interest" description="Disordered" evidence="1">
    <location>
        <begin position="1"/>
        <end position="71"/>
    </location>
</feature>
<name>A0A5E4V8J3_9BURK</name>
<dbReference type="AlphaFoldDB" id="A0A5E4V8J3"/>
<proteinExistence type="predicted"/>
<keyword evidence="3" id="KW-1185">Reference proteome</keyword>
<organism evidence="2 3">
    <name type="scientific">Pandoraea pneumonica</name>
    <dbReference type="NCBI Taxonomy" id="2508299"/>
    <lineage>
        <taxon>Bacteria</taxon>
        <taxon>Pseudomonadati</taxon>
        <taxon>Pseudomonadota</taxon>
        <taxon>Betaproteobacteria</taxon>
        <taxon>Burkholderiales</taxon>
        <taxon>Burkholderiaceae</taxon>
        <taxon>Pandoraea</taxon>
    </lineage>
</organism>
<dbReference type="Proteomes" id="UP000366945">
    <property type="component" value="Unassembled WGS sequence"/>
</dbReference>
<gene>
    <name evidence="2" type="ORF">PPN31114_02515</name>
</gene>
<sequence length="649" mass="71603">MTHVSHRRAITTAPHYGLTASAPHRQSTQARPHCATGHRSRTHSPPHAHRSTRALAMSGPPSLAREPSGVSTSNGRQIAWTLLLVANVAALALPVHANVPRCPAEASPVRNIGLCPEGAEPVGSALSATTLVTPAWPDVVINRMAPEPIKLDYSFDDVLKALASAREPFRNLGESMADVYTTLTGNEVDPEVRAQLRMGTTAVDLLTSLLPGVALPRLGGEIAQIVADQREGKPVDSSRLISVLINTNLRGMESLSDTSVKQVHSVARGHQPMPKPYRERLHEPRDTLAPQSQELVIGESEYLQGYAQPLGAHVLSPEAIRPVSTDTEQGILVARGDYFIRGTGGYYRMQRQKSDNQWLVAARGPGKPQVPVTYDAATQKWRAHAPLRLYGGGGGISKEASPPAAKTTERERDSVFSVLFDLVGIPEPVVRAAIRRAFLDLGYLRLLRTNRADLRQLRDNSIVAIRERLTNRMRDIDRHASLFDQQRQAAKHTALYYLEHPNSEAFCQENAEVLLYFMLMCGVPSSRIRMITLHAQNRPAHVMLLYTESPALIGMLETATPQPPIDGQIDGLTQLEFESAILSARYRSRLFDPWSRTKMVTFEHARSEREVSEMLAPTLEDMGFQRGEPYRISITRPLGKPAQKKLPGH</sequence>
<reference evidence="2 3" key="1">
    <citation type="submission" date="2019-08" db="EMBL/GenBank/DDBJ databases">
        <authorList>
            <person name="Peeters C."/>
        </authorList>
    </citation>
    <scope>NUCLEOTIDE SEQUENCE [LARGE SCALE GENOMIC DNA]</scope>
    <source>
        <strain evidence="2 3">LMG 31114</strain>
    </source>
</reference>
<dbReference type="EMBL" id="CABPSK010000002">
    <property type="protein sequence ID" value="VVE08518.1"/>
    <property type="molecule type" value="Genomic_DNA"/>
</dbReference>